<reference evidence="3 4" key="1">
    <citation type="journal article" date="2018" name="Mol. Plant">
        <title>The genome of Artemisia annua provides insight into the evolution of Asteraceae family and artemisinin biosynthesis.</title>
        <authorList>
            <person name="Shen Q."/>
            <person name="Zhang L."/>
            <person name="Liao Z."/>
            <person name="Wang S."/>
            <person name="Yan T."/>
            <person name="Shi P."/>
            <person name="Liu M."/>
            <person name="Fu X."/>
            <person name="Pan Q."/>
            <person name="Wang Y."/>
            <person name="Lv Z."/>
            <person name="Lu X."/>
            <person name="Zhang F."/>
            <person name="Jiang W."/>
            <person name="Ma Y."/>
            <person name="Chen M."/>
            <person name="Hao X."/>
            <person name="Li L."/>
            <person name="Tang Y."/>
            <person name="Lv G."/>
            <person name="Zhou Y."/>
            <person name="Sun X."/>
            <person name="Brodelius P.E."/>
            <person name="Rose J.K.C."/>
            <person name="Tang K."/>
        </authorList>
    </citation>
    <scope>NUCLEOTIDE SEQUENCE [LARGE SCALE GENOMIC DNA]</scope>
    <source>
        <strain evidence="4">cv. Huhao1</strain>
        <tissue evidence="3">Leaf</tissue>
    </source>
</reference>
<evidence type="ECO:0000256" key="2">
    <source>
        <dbReference type="ARBA" id="ARBA00023315"/>
    </source>
</evidence>
<proteinExistence type="predicted"/>
<dbReference type="Proteomes" id="UP000245207">
    <property type="component" value="Unassembled WGS sequence"/>
</dbReference>
<keyword evidence="4" id="KW-1185">Reference proteome</keyword>
<name>A0A2U1N4D3_ARTAN</name>
<evidence type="ECO:0000313" key="3">
    <source>
        <dbReference type="EMBL" id="PWA68370.1"/>
    </source>
</evidence>
<dbReference type="STRING" id="35608.A0A2U1N4D3"/>
<dbReference type="Pfam" id="PF02458">
    <property type="entry name" value="Transferase"/>
    <property type="match status" value="1"/>
</dbReference>
<dbReference type="EMBL" id="PKPP01003649">
    <property type="protein sequence ID" value="PWA68370.1"/>
    <property type="molecule type" value="Genomic_DNA"/>
</dbReference>
<dbReference type="Gene3D" id="3.30.559.10">
    <property type="entry name" value="Chloramphenicol acetyltransferase-like domain"/>
    <property type="match status" value="2"/>
</dbReference>
<evidence type="ECO:0000313" key="4">
    <source>
        <dbReference type="Proteomes" id="UP000245207"/>
    </source>
</evidence>
<dbReference type="OrthoDB" id="1862401at2759"/>
<dbReference type="InterPro" id="IPR023213">
    <property type="entry name" value="CAT-like_dom_sf"/>
</dbReference>
<protein>
    <submittedName>
        <fullName evidence="3">Transferase, Chloramphenicol acetyltransferase-like domain protein</fullName>
    </submittedName>
</protein>
<gene>
    <name evidence="3" type="ORF">CTI12_AA309160</name>
</gene>
<keyword evidence="2" id="KW-0012">Acyltransferase</keyword>
<sequence length="451" mass="51414">MPTLPNLTILRESQVSPPPPANVAGERSLPLTFSDIYWLLEHPLHYLFFYELPVTKTHFMETIVPNLEHSLSTTLQYFFPFVGKLIVFRTPTKIPEIRSDEGDHVKVTFAESNLDFIELTGYNPRNCENFYHLIPRLEQCVKLPDYVEIPVFSVQVTFFPNHGLSIGMTSHHSLGDASTQFRFLKAWTSIARCGTDESFLANETLPLYERVVKYPKLDETFLSRKKVESFFEEDFQFPYLSGPTNKVRASFILTRTNIDRLKKKVFTKLPTLPCASSFTITCAYIWSCIAKSRNDELELFVIPIDCKARLDPPIPEAYFGNCLWACPIAAKTDHLTKKEGFITAARLIGENLHKMLTDKDGIVKEKEPSEDLNLDRMPTTIIGISGTPKIKLYEVDFGWGKPKKIEKVSIDYSGSISIDACKEMYEDMEIGVCLTDDEMQAFVHVFNEGLA</sequence>
<evidence type="ECO:0000256" key="1">
    <source>
        <dbReference type="ARBA" id="ARBA00022679"/>
    </source>
</evidence>
<accession>A0A2U1N4D3</accession>
<organism evidence="3 4">
    <name type="scientific">Artemisia annua</name>
    <name type="common">Sweet wormwood</name>
    <dbReference type="NCBI Taxonomy" id="35608"/>
    <lineage>
        <taxon>Eukaryota</taxon>
        <taxon>Viridiplantae</taxon>
        <taxon>Streptophyta</taxon>
        <taxon>Embryophyta</taxon>
        <taxon>Tracheophyta</taxon>
        <taxon>Spermatophyta</taxon>
        <taxon>Magnoliopsida</taxon>
        <taxon>eudicotyledons</taxon>
        <taxon>Gunneridae</taxon>
        <taxon>Pentapetalae</taxon>
        <taxon>asterids</taxon>
        <taxon>campanulids</taxon>
        <taxon>Asterales</taxon>
        <taxon>Asteraceae</taxon>
        <taxon>Asteroideae</taxon>
        <taxon>Anthemideae</taxon>
        <taxon>Artemisiinae</taxon>
        <taxon>Artemisia</taxon>
    </lineage>
</organism>
<dbReference type="InterPro" id="IPR051504">
    <property type="entry name" value="Plant_metabolite_acyltrans"/>
</dbReference>
<comment type="caution">
    <text evidence="3">The sequence shown here is derived from an EMBL/GenBank/DDBJ whole genome shotgun (WGS) entry which is preliminary data.</text>
</comment>
<dbReference type="GO" id="GO:0016747">
    <property type="term" value="F:acyltransferase activity, transferring groups other than amino-acyl groups"/>
    <property type="evidence" value="ECO:0007669"/>
    <property type="project" value="UniProtKB-ARBA"/>
</dbReference>
<dbReference type="AlphaFoldDB" id="A0A2U1N4D3"/>
<keyword evidence="1 3" id="KW-0808">Transferase</keyword>
<dbReference type="PANTHER" id="PTHR31625">
    <property type="match status" value="1"/>
</dbReference>